<organism evidence="2">
    <name type="scientific">Tanacetum cinerariifolium</name>
    <name type="common">Dalmatian daisy</name>
    <name type="synonym">Chrysanthemum cinerariifolium</name>
    <dbReference type="NCBI Taxonomy" id="118510"/>
    <lineage>
        <taxon>Eukaryota</taxon>
        <taxon>Viridiplantae</taxon>
        <taxon>Streptophyta</taxon>
        <taxon>Embryophyta</taxon>
        <taxon>Tracheophyta</taxon>
        <taxon>Spermatophyta</taxon>
        <taxon>Magnoliopsida</taxon>
        <taxon>eudicotyledons</taxon>
        <taxon>Gunneridae</taxon>
        <taxon>Pentapetalae</taxon>
        <taxon>asterids</taxon>
        <taxon>campanulids</taxon>
        <taxon>Asterales</taxon>
        <taxon>Asteraceae</taxon>
        <taxon>Asteroideae</taxon>
        <taxon>Anthemideae</taxon>
        <taxon>Anthemidinae</taxon>
        <taxon>Tanacetum</taxon>
    </lineage>
</organism>
<evidence type="ECO:0000313" key="2">
    <source>
        <dbReference type="EMBL" id="GEU82844.1"/>
    </source>
</evidence>
<reference evidence="2" key="1">
    <citation type="journal article" date="2019" name="Sci. Rep.">
        <title>Draft genome of Tanacetum cinerariifolium, the natural source of mosquito coil.</title>
        <authorList>
            <person name="Yamashiro T."/>
            <person name="Shiraishi A."/>
            <person name="Satake H."/>
            <person name="Nakayama K."/>
        </authorList>
    </citation>
    <scope>NUCLEOTIDE SEQUENCE</scope>
</reference>
<gene>
    <name evidence="2" type="ORF">Tci_054822</name>
</gene>
<protein>
    <submittedName>
        <fullName evidence="2">Uncharacterized protein</fullName>
    </submittedName>
</protein>
<accession>A0A6L2NE69</accession>
<feature type="compositionally biased region" description="Basic and acidic residues" evidence="1">
    <location>
        <begin position="82"/>
        <end position="97"/>
    </location>
</feature>
<dbReference type="AlphaFoldDB" id="A0A6L2NE69"/>
<comment type="caution">
    <text evidence="2">The sequence shown here is derived from an EMBL/GenBank/DDBJ whole genome shotgun (WGS) entry which is preliminary data.</text>
</comment>
<proteinExistence type="predicted"/>
<name>A0A6L2NE69_TANCI</name>
<sequence>MPLKPDLSYAGIDKFVFKPVDENVNDKSSEEKTKVVRKNVDAPIVKDWVSDDKEENVTQPKIVKKTVRPIIVKKELINPRQQEKTVRKTVKKVEHNRQNTHSPRGKKRKWNHLMSQKLEQHAHTFLDHESTYQSCESYVVAAATIGDSCKYTLVINKRKCLCSLLLNKVARTTVLRYSV</sequence>
<dbReference type="EMBL" id="BKCJ010008561">
    <property type="protein sequence ID" value="GEU82844.1"/>
    <property type="molecule type" value="Genomic_DNA"/>
</dbReference>
<evidence type="ECO:0000256" key="1">
    <source>
        <dbReference type="SAM" id="MobiDB-lite"/>
    </source>
</evidence>
<feature type="region of interest" description="Disordered" evidence="1">
    <location>
        <begin position="82"/>
        <end position="108"/>
    </location>
</feature>